<feature type="compositionally biased region" description="Acidic residues" evidence="4">
    <location>
        <begin position="340"/>
        <end position="367"/>
    </location>
</feature>
<feature type="region of interest" description="Disordered" evidence="4">
    <location>
        <begin position="414"/>
        <end position="434"/>
    </location>
</feature>
<reference evidence="6 7" key="1">
    <citation type="submission" date="2019-12" db="EMBL/GenBank/DDBJ databases">
        <title>Rhizobium genotypes associated with high levels of biological nitrogen fixation by grain legumes in a temperate-maritime cropping system.</title>
        <authorList>
            <person name="Maluk M."/>
            <person name="Francesc Ferrando Molina F."/>
            <person name="Lopez Del Egido L."/>
            <person name="Lafos M."/>
            <person name="Langarica-Fuentes A."/>
            <person name="Gebre Yohannes G."/>
            <person name="Young M.W."/>
            <person name="Martin P."/>
            <person name="Gantlett R."/>
            <person name="Kenicer G."/>
            <person name="Hawes C."/>
            <person name="Begg G.S."/>
            <person name="Quilliam R.S."/>
            <person name="Squire G.R."/>
            <person name="Poole P.S."/>
            <person name="Young P.W."/>
            <person name="Iannetta P.M."/>
            <person name="James E.K."/>
        </authorList>
    </citation>
    <scope>NUCLEOTIDE SEQUENCE [LARGE SCALE GENOMIC DNA]</scope>
    <source>
        <strain evidence="6 7">JHI1118</strain>
    </source>
</reference>
<comment type="caution">
    <text evidence="6">The sequence shown here is derived from an EMBL/GenBank/DDBJ whole genome shotgun (WGS) entry which is preliminary data.</text>
</comment>
<evidence type="ECO:0000256" key="1">
    <source>
        <dbReference type="ARBA" id="ARBA00022612"/>
    </source>
</evidence>
<keyword evidence="1" id="KW-1188">Viral release from host cell</keyword>
<proteinExistence type="predicted"/>
<keyword evidence="2" id="KW-0645">Protease</keyword>
<dbReference type="Proteomes" id="UP000483035">
    <property type="component" value="Unassembled WGS sequence"/>
</dbReference>
<dbReference type="GO" id="GO:0008233">
    <property type="term" value="F:peptidase activity"/>
    <property type="evidence" value="ECO:0007669"/>
    <property type="project" value="UniProtKB-KW"/>
</dbReference>
<dbReference type="Pfam" id="PF04586">
    <property type="entry name" value="Peptidase_S78"/>
    <property type="match status" value="1"/>
</dbReference>
<dbReference type="AlphaFoldDB" id="A0A6L9U4U6"/>
<accession>A0A6L9U4U6</accession>
<protein>
    <recommendedName>
        <fullName evidence="5">Prohead serine protease domain-containing protein</fullName>
    </recommendedName>
</protein>
<evidence type="ECO:0000313" key="7">
    <source>
        <dbReference type="Proteomes" id="UP000483035"/>
    </source>
</evidence>
<dbReference type="EMBL" id="WUEY01000006">
    <property type="protein sequence ID" value="NEI70965.1"/>
    <property type="molecule type" value="Genomic_DNA"/>
</dbReference>
<feature type="region of interest" description="Disordered" evidence="4">
    <location>
        <begin position="337"/>
        <end position="367"/>
    </location>
</feature>
<dbReference type="InterPro" id="IPR054613">
    <property type="entry name" value="Peptidase_S78_dom"/>
</dbReference>
<dbReference type="RefSeq" id="WP_163987451.1">
    <property type="nucleotide sequence ID" value="NZ_WUEY01000006.1"/>
</dbReference>
<keyword evidence="3" id="KW-0378">Hydrolase</keyword>
<feature type="domain" description="Prohead serine protease" evidence="5">
    <location>
        <begin position="49"/>
        <end position="186"/>
    </location>
</feature>
<evidence type="ECO:0000256" key="3">
    <source>
        <dbReference type="ARBA" id="ARBA00022801"/>
    </source>
</evidence>
<evidence type="ECO:0000259" key="5">
    <source>
        <dbReference type="Pfam" id="PF04586"/>
    </source>
</evidence>
<name>A0A6L9U4U6_9HYPH</name>
<dbReference type="GO" id="GO:0006508">
    <property type="term" value="P:proteolysis"/>
    <property type="evidence" value="ECO:0007669"/>
    <property type="project" value="UniProtKB-KW"/>
</dbReference>
<evidence type="ECO:0000313" key="6">
    <source>
        <dbReference type="EMBL" id="NEI70965.1"/>
    </source>
</evidence>
<organism evidence="6 7">
    <name type="scientific">Rhizobium lusitanum</name>
    <dbReference type="NCBI Taxonomy" id="293958"/>
    <lineage>
        <taxon>Bacteria</taxon>
        <taxon>Pseudomonadati</taxon>
        <taxon>Pseudomonadota</taxon>
        <taxon>Alphaproteobacteria</taxon>
        <taxon>Hyphomicrobiales</taxon>
        <taxon>Rhizobiaceae</taxon>
        <taxon>Rhizobium/Agrobacterium group</taxon>
        <taxon>Rhizobium</taxon>
    </lineage>
</organism>
<evidence type="ECO:0000256" key="4">
    <source>
        <dbReference type="SAM" id="MobiDB-lite"/>
    </source>
</evidence>
<sequence length="467" mass="51299">MALKFKKASADEARAKRKEHVKDVAGGVAVVKGFRAPPSWNDDTRSARFIMSTENVDRYRDIVVQNGIDTTNFEANPQGLLFHNSRAWPIGNWSAVTKVLSGRPKRTEGVLNFLPEGTDEDADRAARHVKAGSIRTVSIGFIPDWNEVDFILDEDEDWTGGFRFNKCELIECSLVPIPAQPDALVKDAGGDMKLARDLIEDILDTYTKTPEGLLVPVDAYAEKHFELGGHRTSIIVDKSLLPNTKFVAPTDMKIAATSDDEAKAYVGAKVALDPAHSENKDVLEFWSKDTGEIIASWIVLEGEFKGAHALAVEFLTDHGVSGMIRGAKAERFLLVKDSDESSEDEDEPDDQDDSEVQDVDEGDLDEEKDVVKEVPSLKIKVSVGSDIDQTKKQVEELESVVDRVIGKIGKLFGKSKEQQPAPEKRDPVVDIQPEIKEPPTVAQIAAAKANAAALRERLISKGMIAAE</sequence>
<gene>
    <name evidence="6" type="ORF">GR212_15380</name>
</gene>
<evidence type="ECO:0000256" key="2">
    <source>
        <dbReference type="ARBA" id="ARBA00022670"/>
    </source>
</evidence>